<accession>A0A1V4ERU0</accession>
<dbReference type="GO" id="GO:0035312">
    <property type="term" value="F:5'-3' DNA exonuclease activity"/>
    <property type="evidence" value="ECO:0007669"/>
    <property type="project" value="TreeGrafter"/>
</dbReference>
<evidence type="ECO:0000259" key="1">
    <source>
        <dbReference type="SMART" id="SM00481"/>
    </source>
</evidence>
<dbReference type="SMART" id="SM00481">
    <property type="entry name" value="POLIIIAc"/>
    <property type="match status" value="1"/>
</dbReference>
<name>A0A1V4ERU0_9BACL</name>
<gene>
    <name evidence="2" type="ORF">B2M26_11160</name>
</gene>
<sequence>MEMVKTAHAVDLHVHTTASDGTLSPRAVVKLARERKLYGVAITDHDTVDGVVEAQRAGVEFSVRVIAGVELSATDESRDVHLLGYGIDLLDALFREKLSALRSERDERIKKMVERAQACGMTIAMDDVLRESSGGTVGRPHLARAMVKRQLVSSVQEAFALHLRRGGTCFVDRPQLAVKNAVQWIHDAGGVAVLAHPALIGDDAYVESYLHLGMDGIEVDHPDNDAAKRATYRAIAMRMNLFTTAGSDFHGLTSGHRGDLGSQIMEYEDLPAKLRT</sequence>
<dbReference type="EMBL" id="MWPS01000027">
    <property type="protein sequence ID" value="OPG15611.1"/>
    <property type="molecule type" value="Genomic_DNA"/>
</dbReference>
<comment type="caution">
    <text evidence="2">The sequence shown here is derived from an EMBL/GenBank/DDBJ whole genome shotgun (WGS) entry which is preliminary data.</text>
</comment>
<dbReference type="SUPFAM" id="SSF89550">
    <property type="entry name" value="PHP domain-like"/>
    <property type="match status" value="1"/>
</dbReference>
<dbReference type="InterPro" id="IPR003141">
    <property type="entry name" value="Pol/His_phosphatase_N"/>
</dbReference>
<dbReference type="Proteomes" id="UP000190229">
    <property type="component" value="Unassembled WGS sequence"/>
</dbReference>
<dbReference type="CDD" id="cd07438">
    <property type="entry name" value="PHP_HisPPase_AMP"/>
    <property type="match status" value="1"/>
</dbReference>
<dbReference type="Gene3D" id="3.20.20.140">
    <property type="entry name" value="Metal-dependent hydrolases"/>
    <property type="match status" value="1"/>
</dbReference>
<proteinExistence type="predicted"/>
<evidence type="ECO:0000313" key="2">
    <source>
        <dbReference type="EMBL" id="OPG15611.1"/>
    </source>
</evidence>
<feature type="domain" description="Polymerase/histidinol phosphatase N-terminal" evidence="1">
    <location>
        <begin position="10"/>
        <end position="75"/>
    </location>
</feature>
<dbReference type="InterPro" id="IPR052018">
    <property type="entry name" value="PHP_domain"/>
</dbReference>
<evidence type="ECO:0000313" key="3">
    <source>
        <dbReference type="Proteomes" id="UP000190229"/>
    </source>
</evidence>
<dbReference type="Gene3D" id="1.10.150.650">
    <property type="match status" value="1"/>
</dbReference>
<organism evidence="2 3">
    <name type="scientific">Ferroacidibacillus organovorans</name>
    <dbReference type="NCBI Taxonomy" id="1765683"/>
    <lineage>
        <taxon>Bacteria</taxon>
        <taxon>Bacillati</taxon>
        <taxon>Bacillota</taxon>
        <taxon>Bacilli</taxon>
        <taxon>Bacillales</taxon>
        <taxon>Alicyclobacillaceae</taxon>
        <taxon>Ferroacidibacillus</taxon>
    </lineage>
</organism>
<protein>
    <recommendedName>
        <fullName evidence="1">Polymerase/histidinol phosphatase N-terminal domain-containing protein</fullName>
    </recommendedName>
</protein>
<dbReference type="PANTHER" id="PTHR42924">
    <property type="entry name" value="EXONUCLEASE"/>
    <property type="match status" value="1"/>
</dbReference>
<dbReference type="InterPro" id="IPR016195">
    <property type="entry name" value="Pol/histidinol_Pase-like"/>
</dbReference>
<dbReference type="Pfam" id="PF02811">
    <property type="entry name" value="PHP"/>
    <property type="match status" value="1"/>
</dbReference>
<keyword evidence="3" id="KW-1185">Reference proteome</keyword>
<dbReference type="PANTHER" id="PTHR42924:SF3">
    <property type="entry name" value="POLYMERASE_HISTIDINOL PHOSPHATASE N-TERMINAL DOMAIN-CONTAINING PROTEIN"/>
    <property type="match status" value="1"/>
</dbReference>
<reference evidence="2 3" key="1">
    <citation type="submission" date="2017-02" db="EMBL/GenBank/DDBJ databases">
        <title>Draft genome of Acidibacillus ferrooxidans Huett2.</title>
        <authorList>
            <person name="Schopf S."/>
        </authorList>
    </citation>
    <scope>NUCLEOTIDE SEQUENCE [LARGE SCALE GENOMIC DNA]</scope>
    <source>
        <strain evidence="2 3">Huett2</strain>
    </source>
</reference>
<dbReference type="AlphaFoldDB" id="A0A1V4ERU0"/>
<dbReference type="InterPro" id="IPR004013">
    <property type="entry name" value="PHP_dom"/>
</dbReference>
<dbReference type="GO" id="GO:0004534">
    <property type="term" value="F:5'-3' RNA exonuclease activity"/>
    <property type="evidence" value="ECO:0007669"/>
    <property type="project" value="TreeGrafter"/>
</dbReference>